<dbReference type="SMART" id="SM00367">
    <property type="entry name" value="LRR_CC"/>
    <property type="match status" value="5"/>
</dbReference>
<dbReference type="InterPro" id="IPR001810">
    <property type="entry name" value="F-box_dom"/>
</dbReference>
<feature type="domain" description="F-box" evidence="2">
    <location>
        <begin position="8"/>
        <end position="55"/>
    </location>
</feature>
<dbReference type="PROSITE" id="PS50181">
    <property type="entry name" value="FBOX"/>
    <property type="match status" value="1"/>
</dbReference>
<dbReference type="SUPFAM" id="SSF52047">
    <property type="entry name" value="RNI-like"/>
    <property type="match status" value="1"/>
</dbReference>
<accession>A0A6L2Q8M8</accession>
<evidence type="ECO:0000256" key="1">
    <source>
        <dbReference type="ARBA" id="ARBA00022786"/>
    </source>
</evidence>
<comment type="caution">
    <text evidence="3">The sequence shown here is derived from an EMBL/GenBank/DDBJ whole genome shotgun (WGS) entry which is preliminary data.</text>
</comment>
<dbReference type="PANTHER" id="PTHR13318:SF247">
    <property type="entry name" value="GH16156P"/>
    <property type="match status" value="1"/>
</dbReference>
<dbReference type="SUPFAM" id="SSF81383">
    <property type="entry name" value="F-box domain"/>
    <property type="match status" value="1"/>
</dbReference>
<keyword evidence="1" id="KW-0833">Ubl conjugation pathway</keyword>
<dbReference type="Proteomes" id="UP000502823">
    <property type="component" value="Unassembled WGS sequence"/>
</dbReference>
<evidence type="ECO:0000313" key="4">
    <source>
        <dbReference type="Proteomes" id="UP000502823"/>
    </source>
</evidence>
<dbReference type="InterPro" id="IPR036047">
    <property type="entry name" value="F-box-like_dom_sf"/>
</dbReference>
<dbReference type="OrthoDB" id="3219396at2759"/>
<dbReference type="AlphaFoldDB" id="A0A6L2Q8M8"/>
<keyword evidence="4" id="KW-1185">Reference proteome</keyword>
<dbReference type="InterPro" id="IPR006553">
    <property type="entry name" value="Leu-rich_rpt_Cys-con_subtyp"/>
</dbReference>
<sequence length="352" mass="40761">MATEEPKKVTLDWLPNEILLKIFTYLDSKDVCLAVANVCERWNYLTRDVTLWKNLNLLCNKNMSIDYLIFVIPKMPLLKSIKLQWRTDVHLICQQLCRNCEDIRQLELVCCGQVKESCIRLLADHFPNLEVFSLGKCWSIEPNCFNLICKFSHLRKLNVSHSRCIAGPLLREIADSCYFLQHINLDYVRGLSDDDIIYVLESKKNNLLSLVLYGECLTDITYCYLEKCSMLRILHLSSCLLMTDKGLRSITKLNSLKSFKLRLGTNLSTEAISNFLLSDMASKLEYLILSRLQGMNDLATLNISTNCINVRYLEVVYCPNVTDQSREYLVAGCKQLKVLHFRQNCPYRYTQC</sequence>
<dbReference type="Gene3D" id="3.80.10.10">
    <property type="entry name" value="Ribonuclease Inhibitor"/>
    <property type="match status" value="2"/>
</dbReference>
<dbReference type="InterPro" id="IPR032675">
    <property type="entry name" value="LRR_dom_sf"/>
</dbReference>
<gene>
    <name evidence="3" type="ORF">Cfor_12592</name>
</gene>
<evidence type="ECO:0000313" key="3">
    <source>
        <dbReference type="EMBL" id="GFG40996.1"/>
    </source>
</evidence>
<dbReference type="SMART" id="SM00256">
    <property type="entry name" value="FBOX"/>
    <property type="match status" value="1"/>
</dbReference>
<dbReference type="Pfam" id="PF12937">
    <property type="entry name" value="F-box-like"/>
    <property type="match status" value="1"/>
</dbReference>
<organism evidence="3 4">
    <name type="scientific">Coptotermes formosanus</name>
    <name type="common">Formosan subterranean termite</name>
    <dbReference type="NCBI Taxonomy" id="36987"/>
    <lineage>
        <taxon>Eukaryota</taxon>
        <taxon>Metazoa</taxon>
        <taxon>Ecdysozoa</taxon>
        <taxon>Arthropoda</taxon>
        <taxon>Hexapoda</taxon>
        <taxon>Insecta</taxon>
        <taxon>Pterygota</taxon>
        <taxon>Neoptera</taxon>
        <taxon>Polyneoptera</taxon>
        <taxon>Dictyoptera</taxon>
        <taxon>Blattodea</taxon>
        <taxon>Blattoidea</taxon>
        <taxon>Termitoidae</taxon>
        <taxon>Rhinotermitidae</taxon>
        <taxon>Coptotermes</taxon>
    </lineage>
</organism>
<dbReference type="PANTHER" id="PTHR13318">
    <property type="entry name" value="PARTNER OF PAIRED, ISOFORM B-RELATED"/>
    <property type="match status" value="1"/>
</dbReference>
<dbReference type="EMBL" id="BLKM01003048">
    <property type="protein sequence ID" value="GFG40996.1"/>
    <property type="molecule type" value="Genomic_DNA"/>
</dbReference>
<proteinExistence type="predicted"/>
<name>A0A6L2Q8M8_COPFO</name>
<protein>
    <recommendedName>
        <fullName evidence="2">F-box domain-containing protein</fullName>
    </recommendedName>
</protein>
<dbReference type="GO" id="GO:0031146">
    <property type="term" value="P:SCF-dependent proteasomal ubiquitin-dependent protein catabolic process"/>
    <property type="evidence" value="ECO:0007669"/>
    <property type="project" value="TreeGrafter"/>
</dbReference>
<dbReference type="InParanoid" id="A0A6L2Q8M8"/>
<dbReference type="GO" id="GO:0019005">
    <property type="term" value="C:SCF ubiquitin ligase complex"/>
    <property type="evidence" value="ECO:0007669"/>
    <property type="project" value="TreeGrafter"/>
</dbReference>
<evidence type="ECO:0000259" key="2">
    <source>
        <dbReference type="PROSITE" id="PS50181"/>
    </source>
</evidence>
<reference evidence="4" key="1">
    <citation type="submission" date="2020-01" db="EMBL/GenBank/DDBJ databases">
        <title>Draft genome sequence of the Termite Coptotermes fromosanus.</title>
        <authorList>
            <person name="Itakura S."/>
            <person name="Yosikawa Y."/>
            <person name="Umezawa K."/>
        </authorList>
    </citation>
    <scope>NUCLEOTIDE SEQUENCE [LARGE SCALE GENOMIC DNA]</scope>
</reference>